<dbReference type="EMBL" id="DQ213400">
    <property type="protein sequence ID" value="ACH43737.1"/>
    <property type="molecule type" value="mRNA"/>
</dbReference>
<protein>
    <submittedName>
        <fullName evidence="2">Putative putative dimethyladenosine transferase</fullName>
    </submittedName>
</protein>
<feature type="region of interest" description="Disordered" evidence="1">
    <location>
        <begin position="1"/>
        <end position="70"/>
    </location>
</feature>
<name>B5FXH6_TAEGU</name>
<evidence type="ECO:0000256" key="1">
    <source>
        <dbReference type="SAM" id="MobiDB-lite"/>
    </source>
</evidence>
<feature type="compositionally biased region" description="Low complexity" evidence="1">
    <location>
        <begin position="49"/>
        <end position="70"/>
    </location>
</feature>
<dbReference type="GeneID" id="100190031"/>
<dbReference type="GO" id="GO:0016740">
    <property type="term" value="F:transferase activity"/>
    <property type="evidence" value="ECO:0007669"/>
    <property type="project" value="UniProtKB-KW"/>
</dbReference>
<keyword evidence="2" id="KW-0808">Transferase</keyword>
<dbReference type="KEGG" id="tgu:100190031"/>
<dbReference type="AlphaFoldDB" id="B5FXH6"/>
<proteinExistence type="evidence at transcript level"/>
<reference evidence="2" key="1">
    <citation type="journal article" date="2006" name="Proc. Natl. Acad. Sci. U.S.A.">
        <title>A molecular neuroethological approach for identifying and characterizing a cascade of behaviorally regulated genes.</title>
        <authorList>
            <person name="Wada K."/>
            <person name="Howard J.T."/>
            <person name="McConnell P."/>
            <person name="Whitney O."/>
            <person name="Lints T."/>
            <person name="Rivas M.V."/>
            <person name="Horita H."/>
            <person name="Patterson M.A."/>
            <person name="White S.A."/>
            <person name="Scharff C."/>
            <person name="Haesler S."/>
            <person name="Zhao S."/>
            <person name="Sakaguchi H."/>
            <person name="Hagiwara M."/>
            <person name="Shiraki T."/>
            <person name="Hirozane-Kishikawa T."/>
            <person name="Skene P."/>
            <person name="Hayashizaki Y."/>
            <person name="Carninci P."/>
            <person name="Jarvis E.D."/>
        </authorList>
    </citation>
    <scope>NUCLEOTIDE SEQUENCE</scope>
    <source>
        <tissue evidence="2">Whole brain</tissue>
    </source>
</reference>
<organism evidence="2">
    <name type="scientific">Taeniopygia guttata</name>
    <name type="common">Zebra finch</name>
    <name type="synonym">Poephila guttata</name>
    <dbReference type="NCBI Taxonomy" id="59729"/>
    <lineage>
        <taxon>Eukaryota</taxon>
        <taxon>Metazoa</taxon>
        <taxon>Chordata</taxon>
        <taxon>Craniata</taxon>
        <taxon>Vertebrata</taxon>
        <taxon>Euteleostomi</taxon>
        <taxon>Archelosauria</taxon>
        <taxon>Archosauria</taxon>
        <taxon>Dinosauria</taxon>
        <taxon>Saurischia</taxon>
        <taxon>Theropoda</taxon>
        <taxon>Coelurosauria</taxon>
        <taxon>Aves</taxon>
        <taxon>Neognathae</taxon>
        <taxon>Neoaves</taxon>
        <taxon>Telluraves</taxon>
        <taxon>Australaves</taxon>
        <taxon>Passeriformes</taxon>
        <taxon>Passeroidea</taxon>
        <taxon>Estrildidae</taxon>
        <taxon>Estrildinae</taxon>
        <taxon>Taeniopygia</taxon>
    </lineage>
</organism>
<evidence type="ECO:0000313" key="2">
    <source>
        <dbReference type="EMBL" id="ACH43737.1"/>
    </source>
</evidence>
<accession>B5FXH6</accession>
<sequence>MRYVRPAADRAERGRAGPSPIGRGRGETGRAGPNRAELLPCPRRGPGSGPSAGKAAPAASSSTPGPGSTS</sequence>